<name>A0ACA9M9L7_9GLOM</name>
<comment type="caution">
    <text evidence="1">The sequence shown here is derived from an EMBL/GenBank/DDBJ whole genome shotgun (WGS) entry which is preliminary data.</text>
</comment>
<gene>
    <name evidence="1" type="ORF">DHETER_LOCUS6307</name>
</gene>
<evidence type="ECO:0000313" key="2">
    <source>
        <dbReference type="Proteomes" id="UP000789702"/>
    </source>
</evidence>
<protein>
    <submittedName>
        <fullName evidence="1">6407_t:CDS:1</fullName>
    </submittedName>
</protein>
<dbReference type="Proteomes" id="UP000789702">
    <property type="component" value="Unassembled WGS sequence"/>
</dbReference>
<keyword evidence="2" id="KW-1185">Reference proteome</keyword>
<sequence length="237" mass="26732">MFLQNAFAKRFFFLPGPIMVFLQNAPICTFPPFDSKLLLGRLGEVHLQSLFSLLSQMVFLQSMPANTFPPVQILSPEGFDILEIRRNQCVVLTRSFASFPLPDPNVVFTNGALASVSKGVFLLRIQGREIDKITVLLQNAFRVLSSSDPRLLPTKFRRSTFSPVNIILSSDVSLFPAIQRQCDVLAQRTKKSVMFLQKYIYKAFLPSDLGLIPERPYGVLARRIRMPSSLLTELFTG</sequence>
<organism evidence="1 2">
    <name type="scientific">Dentiscutata heterogama</name>
    <dbReference type="NCBI Taxonomy" id="1316150"/>
    <lineage>
        <taxon>Eukaryota</taxon>
        <taxon>Fungi</taxon>
        <taxon>Fungi incertae sedis</taxon>
        <taxon>Mucoromycota</taxon>
        <taxon>Glomeromycotina</taxon>
        <taxon>Glomeromycetes</taxon>
        <taxon>Diversisporales</taxon>
        <taxon>Gigasporaceae</taxon>
        <taxon>Dentiscutata</taxon>
    </lineage>
</organism>
<accession>A0ACA9M9L7</accession>
<dbReference type="EMBL" id="CAJVPU010007815">
    <property type="protein sequence ID" value="CAG8577017.1"/>
    <property type="molecule type" value="Genomic_DNA"/>
</dbReference>
<evidence type="ECO:0000313" key="1">
    <source>
        <dbReference type="EMBL" id="CAG8577017.1"/>
    </source>
</evidence>
<feature type="non-terminal residue" evidence="1">
    <location>
        <position position="237"/>
    </location>
</feature>
<reference evidence="1" key="1">
    <citation type="submission" date="2021-06" db="EMBL/GenBank/DDBJ databases">
        <authorList>
            <person name="Kallberg Y."/>
            <person name="Tangrot J."/>
            <person name="Rosling A."/>
        </authorList>
    </citation>
    <scope>NUCLEOTIDE SEQUENCE</scope>
    <source>
        <strain evidence="1">IL203A</strain>
    </source>
</reference>
<proteinExistence type="predicted"/>